<evidence type="ECO:0000256" key="1">
    <source>
        <dbReference type="SAM" id="Phobius"/>
    </source>
</evidence>
<accession>A0A931GT57</accession>
<dbReference type="RefSeq" id="WP_196824056.1">
    <property type="nucleotide sequence ID" value="NZ_CP046980.1"/>
</dbReference>
<comment type="caution">
    <text evidence="2">The sequence shown here is derived from an EMBL/GenBank/DDBJ whole genome shotgun (WGS) entry which is preliminary data.</text>
</comment>
<dbReference type="Proteomes" id="UP000658613">
    <property type="component" value="Unassembled WGS sequence"/>
</dbReference>
<keyword evidence="1" id="KW-0472">Membrane</keyword>
<sequence>MTPRHSDGRERKLTEHMQRETDHSLRLKAIELTFATTVMAIIVLSILTFFEPTMEYVFPLGFFGFFAVLGAWASKHSWDKVKKGPVDPEETLREGRRASRRHLVSRARHGDVSGIHTVPVAVEISDILRRKEVRALQLEESLDSCVVIEHDVDVALNQLTGGVSCKDEFYALGPGRASATADSSVVSRAFLECLFNSEAPHNTVRVDHVITIGKRSVAVALRTWGGRFRPGSKGKLFECEENPVDVVRLRAESVNTLIAASRAIDADNPLALLIIDGGVVDGGSITVPLKDGSLVVAEFDAAVSLLRSL</sequence>
<keyword evidence="3" id="KW-1185">Reference proteome</keyword>
<organism evidence="2 3">
    <name type="scientific">Corynebacterium aquatimens</name>
    <dbReference type="NCBI Taxonomy" id="1190508"/>
    <lineage>
        <taxon>Bacteria</taxon>
        <taxon>Bacillati</taxon>
        <taxon>Actinomycetota</taxon>
        <taxon>Actinomycetes</taxon>
        <taxon>Mycobacteriales</taxon>
        <taxon>Corynebacteriaceae</taxon>
        <taxon>Corynebacterium</taxon>
    </lineage>
</organism>
<feature type="transmembrane region" description="Helical" evidence="1">
    <location>
        <begin position="56"/>
        <end position="73"/>
    </location>
</feature>
<name>A0A931GT57_9CORY</name>
<evidence type="ECO:0000313" key="3">
    <source>
        <dbReference type="Proteomes" id="UP000658613"/>
    </source>
</evidence>
<keyword evidence="1" id="KW-0812">Transmembrane</keyword>
<dbReference type="EMBL" id="JADOUE010000001">
    <property type="protein sequence ID" value="MBG6121515.1"/>
    <property type="molecule type" value="Genomic_DNA"/>
</dbReference>
<evidence type="ECO:0000313" key="2">
    <source>
        <dbReference type="EMBL" id="MBG6121515.1"/>
    </source>
</evidence>
<proteinExistence type="predicted"/>
<protein>
    <submittedName>
        <fullName evidence="2">Uncharacterized protein</fullName>
    </submittedName>
</protein>
<feature type="transmembrane region" description="Helical" evidence="1">
    <location>
        <begin position="29"/>
        <end position="50"/>
    </location>
</feature>
<keyword evidence="1" id="KW-1133">Transmembrane helix</keyword>
<reference evidence="2" key="1">
    <citation type="submission" date="2020-11" db="EMBL/GenBank/DDBJ databases">
        <title>Sequencing the genomes of 1000 actinobacteria strains.</title>
        <authorList>
            <person name="Klenk H.-P."/>
        </authorList>
    </citation>
    <scope>NUCLEOTIDE SEQUENCE</scope>
    <source>
        <strain evidence="2">DSM 45632</strain>
    </source>
</reference>
<gene>
    <name evidence="2" type="ORF">IW254_000484</name>
</gene>
<dbReference type="AlphaFoldDB" id="A0A931GT57"/>